<dbReference type="PROSITE" id="PS00903">
    <property type="entry name" value="CYT_DCMP_DEAMINASES_1"/>
    <property type="match status" value="1"/>
</dbReference>
<dbReference type="Proteomes" id="UP001500185">
    <property type="component" value="Unassembled WGS sequence"/>
</dbReference>
<evidence type="ECO:0000313" key="5">
    <source>
        <dbReference type="Proteomes" id="UP001500185"/>
    </source>
</evidence>
<feature type="domain" description="CMP/dCMP-type deaminase" evidence="3">
    <location>
        <begin position="4"/>
        <end position="109"/>
    </location>
</feature>
<evidence type="ECO:0000313" key="4">
    <source>
        <dbReference type="EMBL" id="GAA0753516.1"/>
    </source>
</evidence>
<dbReference type="SUPFAM" id="SSF53927">
    <property type="entry name" value="Cytidine deaminase-like"/>
    <property type="match status" value="1"/>
</dbReference>
<evidence type="ECO:0000256" key="1">
    <source>
        <dbReference type="ARBA" id="ARBA00022723"/>
    </source>
</evidence>
<keyword evidence="2" id="KW-0862">Zinc</keyword>
<sequence length="146" mass="16133">MATKEDKDWMNIAIEQAKQGKTPFGAVMVNNENDYMVAHNTTKLDGATAHAEINVIQKLNQLTYADSKKLTLYSTVEPCPMCMSAIVWAGIGRVVFGATIADAAKYGNQISITCKEVVEKSWYTIDLKSGVERNKCIALFENKFSS</sequence>
<dbReference type="InterPro" id="IPR016193">
    <property type="entry name" value="Cytidine_deaminase-like"/>
</dbReference>
<evidence type="ECO:0000259" key="3">
    <source>
        <dbReference type="PROSITE" id="PS51747"/>
    </source>
</evidence>
<keyword evidence="5" id="KW-1185">Reference proteome</keyword>
<protein>
    <submittedName>
        <fullName evidence="4">Nucleoside deaminase</fullName>
    </submittedName>
</protein>
<evidence type="ECO:0000256" key="2">
    <source>
        <dbReference type="ARBA" id="ARBA00022833"/>
    </source>
</evidence>
<dbReference type="PANTHER" id="PTHR11079:SF179">
    <property type="entry name" value="TRNA(ADENINE(34)) DEAMINASE, CHLOROPLASTIC"/>
    <property type="match status" value="1"/>
</dbReference>
<comment type="caution">
    <text evidence="4">The sequence shown here is derived from an EMBL/GenBank/DDBJ whole genome shotgun (WGS) entry which is preliminary data.</text>
</comment>
<dbReference type="InterPro" id="IPR002125">
    <property type="entry name" value="CMP_dCMP_dom"/>
</dbReference>
<accession>A0ABP3VAY2</accession>
<dbReference type="EMBL" id="BAAAGG010000005">
    <property type="protein sequence ID" value="GAA0753516.1"/>
    <property type="molecule type" value="Genomic_DNA"/>
</dbReference>
<dbReference type="PROSITE" id="PS51747">
    <property type="entry name" value="CYT_DCMP_DEAMINASES_2"/>
    <property type="match status" value="1"/>
</dbReference>
<dbReference type="RefSeq" id="WP_224453139.1">
    <property type="nucleotide sequence ID" value="NZ_BAAAGG010000005.1"/>
</dbReference>
<name>A0ABP3VAY2_9FLAO</name>
<dbReference type="Pfam" id="PF00383">
    <property type="entry name" value="dCMP_cyt_deam_1"/>
    <property type="match status" value="1"/>
</dbReference>
<dbReference type="CDD" id="cd01285">
    <property type="entry name" value="nucleoside_deaminase"/>
    <property type="match status" value="1"/>
</dbReference>
<gene>
    <name evidence="4" type="ORF">GCM10009433_05810</name>
</gene>
<organism evidence="4 5">
    <name type="scientific">Psychroflexus lacisalsi</name>
    <dbReference type="NCBI Taxonomy" id="503928"/>
    <lineage>
        <taxon>Bacteria</taxon>
        <taxon>Pseudomonadati</taxon>
        <taxon>Bacteroidota</taxon>
        <taxon>Flavobacteriia</taxon>
        <taxon>Flavobacteriales</taxon>
        <taxon>Flavobacteriaceae</taxon>
        <taxon>Psychroflexus</taxon>
    </lineage>
</organism>
<proteinExistence type="predicted"/>
<dbReference type="InterPro" id="IPR016192">
    <property type="entry name" value="APOBEC/CMP_deaminase_Zn-bd"/>
</dbReference>
<reference evidence="5" key="1">
    <citation type="journal article" date="2019" name="Int. J. Syst. Evol. Microbiol.">
        <title>The Global Catalogue of Microorganisms (GCM) 10K type strain sequencing project: providing services to taxonomists for standard genome sequencing and annotation.</title>
        <authorList>
            <consortium name="The Broad Institute Genomics Platform"/>
            <consortium name="The Broad Institute Genome Sequencing Center for Infectious Disease"/>
            <person name="Wu L."/>
            <person name="Ma J."/>
        </authorList>
    </citation>
    <scope>NUCLEOTIDE SEQUENCE [LARGE SCALE GENOMIC DNA]</scope>
    <source>
        <strain evidence="5">JCM 16231</strain>
    </source>
</reference>
<keyword evidence="1" id="KW-0479">Metal-binding</keyword>
<dbReference type="PANTHER" id="PTHR11079">
    <property type="entry name" value="CYTOSINE DEAMINASE FAMILY MEMBER"/>
    <property type="match status" value="1"/>
</dbReference>
<dbReference type="Gene3D" id="3.40.140.10">
    <property type="entry name" value="Cytidine Deaminase, domain 2"/>
    <property type="match status" value="1"/>
</dbReference>